<evidence type="ECO:0000313" key="3">
    <source>
        <dbReference type="Proteomes" id="UP000824540"/>
    </source>
</evidence>
<comment type="caution">
    <text evidence="2">The sequence shown here is derived from an EMBL/GenBank/DDBJ whole genome shotgun (WGS) entry which is preliminary data.</text>
</comment>
<proteinExistence type="predicted"/>
<dbReference type="AlphaFoldDB" id="A0A8T2MX44"/>
<sequence>LEQRIYKTISGVQEPSLPQPLGYRDHTPFLHSNILHHQVLRASLTREIHKVIRDTLPQDCVPLSAELRFPSSEHVYEDLSPPGGRLRTCSQLSDSPTLTPGMGSFESIEGSEGDGGADGVTVLEGGEFISVPAAKGRQERERTRNPC</sequence>
<feature type="region of interest" description="Disordered" evidence="1">
    <location>
        <begin position="90"/>
        <end position="121"/>
    </location>
</feature>
<evidence type="ECO:0000313" key="2">
    <source>
        <dbReference type="EMBL" id="KAG9330611.1"/>
    </source>
</evidence>
<evidence type="ECO:0000256" key="1">
    <source>
        <dbReference type="SAM" id="MobiDB-lite"/>
    </source>
</evidence>
<dbReference type="Proteomes" id="UP000824540">
    <property type="component" value="Unassembled WGS sequence"/>
</dbReference>
<reference evidence="2" key="1">
    <citation type="thesis" date="2021" institute="BYU ScholarsArchive" country="Provo, UT, USA">
        <title>Applications of and Algorithms for Genome Assembly and Genomic Analyses with an Emphasis on Marine Teleosts.</title>
        <authorList>
            <person name="Pickett B.D."/>
        </authorList>
    </citation>
    <scope>NUCLEOTIDE SEQUENCE</scope>
    <source>
        <strain evidence="2">HI-2016</strain>
    </source>
</reference>
<keyword evidence="3" id="KW-1185">Reference proteome</keyword>
<accession>A0A8T2MX44</accession>
<feature type="non-terminal residue" evidence="2">
    <location>
        <position position="1"/>
    </location>
</feature>
<name>A0A8T2MX44_9TELE</name>
<protein>
    <submittedName>
        <fullName evidence="2">Uncharacterized protein</fullName>
    </submittedName>
</protein>
<gene>
    <name evidence="2" type="ORF">JZ751_023695</name>
</gene>
<dbReference type="EMBL" id="JAFBMS010000521">
    <property type="protein sequence ID" value="KAG9330611.1"/>
    <property type="molecule type" value="Genomic_DNA"/>
</dbReference>
<organism evidence="2 3">
    <name type="scientific">Albula glossodonta</name>
    <name type="common">roundjaw bonefish</name>
    <dbReference type="NCBI Taxonomy" id="121402"/>
    <lineage>
        <taxon>Eukaryota</taxon>
        <taxon>Metazoa</taxon>
        <taxon>Chordata</taxon>
        <taxon>Craniata</taxon>
        <taxon>Vertebrata</taxon>
        <taxon>Euteleostomi</taxon>
        <taxon>Actinopterygii</taxon>
        <taxon>Neopterygii</taxon>
        <taxon>Teleostei</taxon>
        <taxon>Albuliformes</taxon>
        <taxon>Albulidae</taxon>
        <taxon>Albula</taxon>
    </lineage>
</organism>